<evidence type="ECO:0000313" key="2">
    <source>
        <dbReference type="EMBL" id="KAK3102900.1"/>
    </source>
</evidence>
<protein>
    <recommendedName>
        <fullName evidence="1">Fibrinogen C-terminal domain-containing protein</fullName>
    </recommendedName>
</protein>
<accession>A0AA89C000</accession>
<feature type="domain" description="Fibrinogen C-terminal" evidence="1">
    <location>
        <begin position="1"/>
        <end position="42"/>
    </location>
</feature>
<keyword evidence="3" id="KW-1185">Reference proteome</keyword>
<dbReference type="InterPro" id="IPR002181">
    <property type="entry name" value="Fibrinogen_a/b/g_C_dom"/>
</dbReference>
<dbReference type="InterPro" id="IPR036056">
    <property type="entry name" value="Fibrinogen-like_C"/>
</dbReference>
<dbReference type="AlphaFoldDB" id="A0AA89C000"/>
<dbReference type="Gene3D" id="3.90.215.10">
    <property type="entry name" value="Gamma Fibrinogen, chain A, domain 1"/>
    <property type="match status" value="1"/>
</dbReference>
<evidence type="ECO:0000259" key="1">
    <source>
        <dbReference type="PROSITE" id="PS51406"/>
    </source>
</evidence>
<gene>
    <name evidence="2" type="ORF">FSP39_014797</name>
</gene>
<dbReference type="EMBL" id="VSWD01000005">
    <property type="protein sequence ID" value="KAK3102900.1"/>
    <property type="molecule type" value="Genomic_DNA"/>
</dbReference>
<dbReference type="InterPro" id="IPR014716">
    <property type="entry name" value="Fibrinogen_a/b/g_C_1"/>
</dbReference>
<reference evidence="2" key="1">
    <citation type="submission" date="2019-08" db="EMBL/GenBank/DDBJ databases">
        <title>The improved chromosome-level genome for the pearl oyster Pinctada fucata martensii using PacBio sequencing and Hi-C.</title>
        <authorList>
            <person name="Zheng Z."/>
        </authorList>
    </citation>
    <scope>NUCLEOTIDE SEQUENCE</scope>
    <source>
        <strain evidence="2">ZZ-2019</strain>
        <tissue evidence="2">Adductor muscle</tissue>
    </source>
</reference>
<dbReference type="SUPFAM" id="SSF56496">
    <property type="entry name" value="Fibrinogen C-terminal domain-like"/>
    <property type="match status" value="1"/>
</dbReference>
<dbReference type="Pfam" id="PF00147">
    <property type="entry name" value="Fibrinogen_C"/>
    <property type="match status" value="1"/>
</dbReference>
<dbReference type="PANTHER" id="PTHR19143">
    <property type="entry name" value="FIBRINOGEN/TENASCIN/ANGIOPOEITIN"/>
    <property type="match status" value="1"/>
</dbReference>
<organism evidence="2 3">
    <name type="scientific">Pinctada imbricata</name>
    <name type="common">Atlantic pearl-oyster</name>
    <name type="synonym">Pinctada martensii</name>
    <dbReference type="NCBI Taxonomy" id="66713"/>
    <lineage>
        <taxon>Eukaryota</taxon>
        <taxon>Metazoa</taxon>
        <taxon>Spiralia</taxon>
        <taxon>Lophotrochozoa</taxon>
        <taxon>Mollusca</taxon>
        <taxon>Bivalvia</taxon>
        <taxon>Autobranchia</taxon>
        <taxon>Pteriomorphia</taxon>
        <taxon>Pterioida</taxon>
        <taxon>Pterioidea</taxon>
        <taxon>Pteriidae</taxon>
        <taxon>Pinctada</taxon>
    </lineage>
</organism>
<dbReference type="SMART" id="SM00186">
    <property type="entry name" value="FBG"/>
    <property type="match status" value="1"/>
</dbReference>
<dbReference type="Gene3D" id="4.10.530.10">
    <property type="entry name" value="Gamma-fibrinogen Carboxyl Terminal Fragment, domain 2"/>
    <property type="match status" value="1"/>
</dbReference>
<dbReference type="Proteomes" id="UP001186944">
    <property type="component" value="Unassembled WGS sequence"/>
</dbReference>
<proteinExistence type="predicted"/>
<dbReference type="PROSITE" id="PS51406">
    <property type="entry name" value="FIBRINOGEN_C_2"/>
    <property type="match status" value="1"/>
</dbReference>
<comment type="caution">
    <text evidence="2">The sequence shown here is derived from an EMBL/GenBank/DDBJ whole genome shotgun (WGS) entry which is preliminary data.</text>
</comment>
<name>A0AA89C000_PINIB</name>
<dbReference type="GO" id="GO:0005615">
    <property type="term" value="C:extracellular space"/>
    <property type="evidence" value="ECO:0007669"/>
    <property type="project" value="TreeGrafter"/>
</dbReference>
<dbReference type="InterPro" id="IPR050373">
    <property type="entry name" value="Fibrinogen_C-term_domain"/>
</dbReference>
<evidence type="ECO:0000313" key="3">
    <source>
        <dbReference type="Proteomes" id="UP001186944"/>
    </source>
</evidence>
<sequence length="85" mass="9870">MDDGGWTVFQKRINGNTDFYRGWNEYRDGFGNPTEEYWLGRDSLSYHNDMEFTTKDRDHDTPGHVVTVPWKVKVRGGIVVVTSLT</sequence>